<name>A0A928ZW13_LEPEC</name>
<feature type="transmembrane region" description="Helical" evidence="9">
    <location>
        <begin position="26"/>
        <end position="43"/>
    </location>
</feature>
<evidence type="ECO:0000313" key="10">
    <source>
        <dbReference type="EMBL" id="MBE9068415.1"/>
    </source>
</evidence>
<reference evidence="10" key="1">
    <citation type="submission" date="2020-10" db="EMBL/GenBank/DDBJ databases">
        <authorList>
            <person name="Castelo-Branco R."/>
            <person name="Eusebio N."/>
            <person name="Adriana R."/>
            <person name="Vieira A."/>
            <person name="Brugerolle De Fraissinette N."/>
            <person name="Rezende De Castro R."/>
            <person name="Schneider M.P."/>
            <person name="Vasconcelos V."/>
            <person name="Leao P.N."/>
        </authorList>
    </citation>
    <scope>NUCLEOTIDE SEQUENCE</scope>
    <source>
        <strain evidence="10">LEGE 11479</strain>
    </source>
</reference>
<dbReference type="NCBIfam" id="NF009514">
    <property type="entry name" value="PRK12873.1"/>
    <property type="match status" value="1"/>
</dbReference>
<dbReference type="EC" id="2.5.1.39" evidence="9"/>
<keyword evidence="11" id="KW-1185">Reference proteome</keyword>
<dbReference type="InterPro" id="IPR039653">
    <property type="entry name" value="Prenyltransferase"/>
</dbReference>
<evidence type="ECO:0000256" key="3">
    <source>
        <dbReference type="ARBA" id="ARBA00005985"/>
    </source>
</evidence>
<feature type="transmembrane region" description="Helical" evidence="9">
    <location>
        <begin position="146"/>
        <end position="163"/>
    </location>
</feature>
<evidence type="ECO:0000313" key="11">
    <source>
        <dbReference type="Proteomes" id="UP000615026"/>
    </source>
</evidence>
<comment type="caution">
    <text evidence="10">The sequence shown here is derived from an EMBL/GenBank/DDBJ whole genome shotgun (WGS) entry which is preliminary data.</text>
</comment>
<dbReference type="PROSITE" id="PS00943">
    <property type="entry name" value="UBIA"/>
    <property type="match status" value="1"/>
</dbReference>
<comment type="subcellular location">
    <subcellularLocation>
        <location evidence="9">Cell inner membrane</location>
        <topology evidence="9">Multi-pass membrane protein</topology>
    </subcellularLocation>
    <subcellularLocation>
        <location evidence="2">Membrane</location>
        <topology evidence="2">Multi-pass membrane protein</topology>
    </subcellularLocation>
</comment>
<feature type="transmembrane region" description="Helical" evidence="9">
    <location>
        <begin position="277"/>
        <end position="293"/>
    </location>
</feature>
<dbReference type="CDD" id="cd13959">
    <property type="entry name" value="PT_UbiA_COQ2"/>
    <property type="match status" value="1"/>
</dbReference>
<organism evidence="10 11">
    <name type="scientific">Leptolyngbya cf. ectocarpi LEGE 11479</name>
    <dbReference type="NCBI Taxonomy" id="1828722"/>
    <lineage>
        <taxon>Bacteria</taxon>
        <taxon>Bacillati</taxon>
        <taxon>Cyanobacteriota</taxon>
        <taxon>Cyanophyceae</taxon>
        <taxon>Leptolyngbyales</taxon>
        <taxon>Leptolyngbyaceae</taxon>
        <taxon>Leptolyngbya group</taxon>
        <taxon>Leptolyngbya</taxon>
    </lineage>
</organism>
<evidence type="ECO:0000256" key="1">
    <source>
        <dbReference type="ARBA" id="ARBA00001946"/>
    </source>
</evidence>
<keyword evidence="8 9" id="KW-0472">Membrane</keyword>
<dbReference type="PANTHER" id="PTHR11048">
    <property type="entry name" value="PRENYLTRANSFERASES"/>
    <property type="match status" value="1"/>
</dbReference>
<evidence type="ECO:0000256" key="7">
    <source>
        <dbReference type="ARBA" id="ARBA00022989"/>
    </source>
</evidence>
<dbReference type="Pfam" id="PF01040">
    <property type="entry name" value="UbiA"/>
    <property type="match status" value="1"/>
</dbReference>
<comment type="cofactor">
    <cofactor evidence="1 9">
        <name>Mg(2+)</name>
        <dbReference type="ChEBI" id="CHEBI:18420"/>
    </cofactor>
</comment>
<evidence type="ECO:0000256" key="9">
    <source>
        <dbReference type="HAMAP-Rule" id="MF_01635"/>
    </source>
</evidence>
<keyword evidence="4 9" id="KW-0997">Cell inner membrane</keyword>
<dbReference type="AlphaFoldDB" id="A0A928ZW13"/>
<keyword evidence="5 9" id="KW-0808">Transferase</keyword>
<dbReference type="NCBIfam" id="TIGR01474">
    <property type="entry name" value="ubiA_proteo"/>
    <property type="match status" value="1"/>
</dbReference>
<evidence type="ECO:0000256" key="5">
    <source>
        <dbReference type="ARBA" id="ARBA00022679"/>
    </source>
</evidence>
<dbReference type="PANTHER" id="PTHR11048:SF28">
    <property type="entry name" value="4-HYDROXYBENZOATE POLYPRENYLTRANSFERASE, MITOCHONDRIAL"/>
    <property type="match status" value="1"/>
</dbReference>
<feature type="transmembrane region" description="Helical" evidence="9">
    <location>
        <begin position="239"/>
        <end position="256"/>
    </location>
</feature>
<feature type="transmembrane region" description="Helical" evidence="9">
    <location>
        <begin position="119"/>
        <end position="137"/>
    </location>
</feature>
<feature type="transmembrane region" description="Helical" evidence="9">
    <location>
        <begin position="93"/>
        <end position="113"/>
    </location>
</feature>
<proteinExistence type="inferred from homology"/>
<dbReference type="FunFam" id="1.20.120.1780:FF:000001">
    <property type="entry name" value="4-hydroxybenzoate octaprenyltransferase"/>
    <property type="match status" value="1"/>
</dbReference>
<dbReference type="InterPro" id="IPR006370">
    <property type="entry name" value="HB_polyprenyltransferase-like"/>
</dbReference>
<feature type="transmembrane region" description="Helical" evidence="9">
    <location>
        <begin position="169"/>
        <end position="191"/>
    </location>
</feature>
<dbReference type="GO" id="GO:0006744">
    <property type="term" value="P:ubiquinone biosynthetic process"/>
    <property type="evidence" value="ECO:0007669"/>
    <property type="project" value="UniProtKB-UniRule"/>
</dbReference>
<dbReference type="Gene3D" id="1.10.357.140">
    <property type="entry name" value="UbiA prenyltransferase"/>
    <property type="match status" value="1"/>
</dbReference>
<keyword evidence="9" id="KW-0460">Magnesium</keyword>
<dbReference type="GO" id="GO:0005886">
    <property type="term" value="C:plasma membrane"/>
    <property type="evidence" value="ECO:0007669"/>
    <property type="project" value="UniProtKB-SubCell"/>
</dbReference>
<gene>
    <name evidence="9" type="primary">plqA</name>
    <name evidence="10" type="ORF">IQ260_17320</name>
</gene>
<evidence type="ECO:0000256" key="4">
    <source>
        <dbReference type="ARBA" id="ARBA00022519"/>
    </source>
</evidence>
<dbReference type="Gene3D" id="1.20.120.1780">
    <property type="entry name" value="UbiA prenyltransferase"/>
    <property type="match status" value="1"/>
</dbReference>
<comment type="function">
    <text evidence="9">Catalyzes the prenylation of para-hydroxybenzoate (PHB) with an all-trans polyprenyl group. Mediates the second step in the final reaction sequence of plastoquinone-9 (PQ-9) biosynthesis, which is the condensation of the polyisoprenoid side chain with PHB, generating the first membrane-bound Q intermediate 4-hydroxy-3-solanesylbenzoate.</text>
</comment>
<keyword evidence="9" id="KW-1003">Cell membrane</keyword>
<accession>A0A928ZW13</accession>
<feature type="transmembrane region" description="Helical" evidence="9">
    <location>
        <begin position="212"/>
        <end position="233"/>
    </location>
</feature>
<dbReference type="FunFam" id="1.10.357.140:FF:000008">
    <property type="entry name" value="4-hydroxybenzoate octaprenyltransferase"/>
    <property type="match status" value="1"/>
</dbReference>
<evidence type="ECO:0000256" key="2">
    <source>
        <dbReference type="ARBA" id="ARBA00004141"/>
    </source>
</evidence>
<protein>
    <recommendedName>
        <fullName evidence="9">4-hydroxybenzoate solanesyltransferase</fullName>
        <ecNumber evidence="9">2.5.1.39</ecNumber>
    </recommendedName>
    <alternativeName>
        <fullName evidence="9">4-HB polyprenyltransferase</fullName>
    </alternativeName>
</protein>
<feature type="transmembrane region" description="Helical" evidence="9">
    <location>
        <begin position="49"/>
        <end position="72"/>
    </location>
</feature>
<dbReference type="GO" id="GO:0008412">
    <property type="term" value="F:4-hydroxybenzoate polyprenyltransferase activity"/>
    <property type="evidence" value="ECO:0007669"/>
    <property type="project" value="UniProtKB-UniRule"/>
</dbReference>
<comment type="catalytic activity">
    <reaction evidence="9">
        <text>all-trans-nonaprenyl diphosphate + 4-hydroxybenzoate = 4-hydroxy-3-(all-trans-nonaprenyl)benzoate + diphosphate</text>
        <dbReference type="Rhea" id="RHEA:17709"/>
        <dbReference type="ChEBI" id="CHEBI:17879"/>
        <dbReference type="ChEBI" id="CHEBI:33019"/>
        <dbReference type="ChEBI" id="CHEBI:58391"/>
        <dbReference type="ChEBI" id="CHEBI:84502"/>
        <dbReference type="EC" id="2.5.1.39"/>
    </reaction>
</comment>
<dbReference type="InterPro" id="IPR030470">
    <property type="entry name" value="UbiA_prenylTrfase_CS"/>
</dbReference>
<dbReference type="InterPro" id="IPR044878">
    <property type="entry name" value="UbiA_sf"/>
</dbReference>
<dbReference type="Proteomes" id="UP000615026">
    <property type="component" value="Unassembled WGS sequence"/>
</dbReference>
<keyword evidence="6 9" id="KW-0812">Transmembrane</keyword>
<dbReference type="EMBL" id="JADEXP010000167">
    <property type="protein sequence ID" value="MBE9068415.1"/>
    <property type="molecule type" value="Genomic_DNA"/>
</dbReference>
<dbReference type="RefSeq" id="WP_193994361.1">
    <property type="nucleotide sequence ID" value="NZ_JADEXP010000167.1"/>
</dbReference>
<keyword evidence="7 9" id="KW-1133">Transmembrane helix</keyword>
<evidence type="ECO:0000256" key="6">
    <source>
        <dbReference type="ARBA" id="ARBA00022692"/>
    </source>
</evidence>
<evidence type="ECO:0000256" key="8">
    <source>
        <dbReference type="ARBA" id="ARBA00023136"/>
    </source>
</evidence>
<sequence length="294" mass="32202">MAPSSPIVEPTWKTVIRLMRWDKPTGRLILMIPALWSLFLAAAGKPDVLLLVVIICGSLATSAGGCVVNDLWDRNIDPKVDRTRNRPLASRALTIKTGIVIATVAFLCAIGFALYLNPLSILLCFLASPVIVFYPLAKRVFPVPQLVLAIAWGFAVLIPWSAVTGSLAMATWLLWGATVLWTLGFDTVYAIPDRKYDAQLGVKSSARFFGSSTPEVVGLLFMGTGILLLWLGVYEALGVPYIIAWAIACGVWFTHYRKLRHRRQPAHVYGQIFRQNVMLGFVLLGGMIAGSLMG</sequence>
<dbReference type="InterPro" id="IPR000537">
    <property type="entry name" value="UbiA_prenyltransferase"/>
</dbReference>
<comment type="similarity">
    <text evidence="3 9">Belongs to the UbiA prenyltransferase family.</text>
</comment>
<dbReference type="HAMAP" id="MF_01635">
    <property type="entry name" value="UbiA"/>
    <property type="match status" value="1"/>
</dbReference>